<dbReference type="InterPro" id="IPR036412">
    <property type="entry name" value="HAD-like_sf"/>
</dbReference>
<dbReference type="PANTHER" id="PTHR43344:SF2">
    <property type="entry name" value="PHOSPHOSERINE PHOSPHATASE"/>
    <property type="match status" value="1"/>
</dbReference>
<dbReference type="GO" id="GO:0000287">
    <property type="term" value="F:magnesium ion binding"/>
    <property type="evidence" value="ECO:0007669"/>
    <property type="project" value="TreeGrafter"/>
</dbReference>
<evidence type="ECO:0000256" key="12">
    <source>
        <dbReference type="PIRSR" id="PIRSR611863-2"/>
    </source>
</evidence>
<evidence type="ECO:0000256" key="13">
    <source>
        <dbReference type="PIRSR" id="PIRSR611863-3"/>
    </source>
</evidence>
<feature type="binding site" evidence="12">
    <location>
        <position position="15"/>
    </location>
    <ligand>
        <name>substrate</name>
    </ligand>
</feature>
<evidence type="ECO:0000256" key="7">
    <source>
        <dbReference type="ARBA" id="ARBA00022842"/>
    </source>
</evidence>
<dbReference type="SUPFAM" id="SSF56784">
    <property type="entry name" value="HAD-like"/>
    <property type="match status" value="1"/>
</dbReference>
<dbReference type="GO" id="GO:0006564">
    <property type="term" value="P:L-serine biosynthetic process"/>
    <property type="evidence" value="ECO:0007669"/>
    <property type="project" value="UniProtKB-KW"/>
</dbReference>
<dbReference type="EC" id="3.1.3.3" evidence="3"/>
<organism evidence="14 15">
    <name type="scientific">Ruminococcus flavefaciens</name>
    <dbReference type="NCBI Taxonomy" id="1265"/>
    <lineage>
        <taxon>Bacteria</taxon>
        <taxon>Bacillati</taxon>
        <taxon>Bacillota</taxon>
        <taxon>Clostridia</taxon>
        <taxon>Eubacteriales</taxon>
        <taxon>Oscillospiraceae</taxon>
        <taxon>Ruminococcus</taxon>
    </lineage>
</organism>
<evidence type="ECO:0000256" key="1">
    <source>
        <dbReference type="ARBA" id="ARBA00005135"/>
    </source>
</evidence>
<reference evidence="14 15" key="1">
    <citation type="submission" date="2016-11" db="EMBL/GenBank/DDBJ databases">
        <authorList>
            <person name="Jaros S."/>
            <person name="Januszkiewicz K."/>
            <person name="Wedrychowicz H."/>
        </authorList>
    </citation>
    <scope>NUCLEOTIDE SEQUENCE [LARGE SCALE GENOMIC DNA]</scope>
    <source>
        <strain evidence="14 15">Y1</strain>
    </source>
</reference>
<feature type="active site" description="Nucleophile" evidence="11">
    <location>
        <position position="7"/>
    </location>
</feature>
<dbReference type="AlphaFoldDB" id="A0A1M7L4K2"/>
<dbReference type="Pfam" id="PF00702">
    <property type="entry name" value="Hydrolase"/>
    <property type="match status" value="1"/>
</dbReference>
<dbReference type="GO" id="GO:0036424">
    <property type="term" value="F:L-phosphoserine phosphatase activity"/>
    <property type="evidence" value="ECO:0007669"/>
    <property type="project" value="TreeGrafter"/>
</dbReference>
<dbReference type="PANTHER" id="PTHR43344">
    <property type="entry name" value="PHOSPHOSERINE PHOSPHATASE"/>
    <property type="match status" value="1"/>
</dbReference>
<gene>
    <name evidence="14" type="ORF">SAMN04487860_11136</name>
</gene>
<evidence type="ECO:0000313" key="15">
    <source>
        <dbReference type="Proteomes" id="UP000184394"/>
    </source>
</evidence>
<evidence type="ECO:0000256" key="9">
    <source>
        <dbReference type="ARBA" id="ARBA00048138"/>
    </source>
</evidence>
<dbReference type="InterPro" id="IPR023214">
    <property type="entry name" value="HAD_sf"/>
</dbReference>
<comment type="catalytic activity">
    <reaction evidence="9">
        <text>O-phospho-L-serine + H2O = L-serine + phosphate</text>
        <dbReference type="Rhea" id="RHEA:21208"/>
        <dbReference type="ChEBI" id="CHEBI:15377"/>
        <dbReference type="ChEBI" id="CHEBI:33384"/>
        <dbReference type="ChEBI" id="CHEBI:43474"/>
        <dbReference type="ChEBI" id="CHEBI:57524"/>
        <dbReference type="EC" id="3.1.3.3"/>
    </reaction>
</comment>
<evidence type="ECO:0000256" key="5">
    <source>
        <dbReference type="ARBA" id="ARBA00022723"/>
    </source>
</evidence>
<evidence type="ECO:0000313" key="14">
    <source>
        <dbReference type="EMBL" id="SHM72224.1"/>
    </source>
</evidence>
<dbReference type="NCBIfam" id="TIGR01488">
    <property type="entry name" value="HAD-SF-IB"/>
    <property type="match status" value="1"/>
</dbReference>
<dbReference type="GO" id="GO:0005737">
    <property type="term" value="C:cytoplasm"/>
    <property type="evidence" value="ECO:0007669"/>
    <property type="project" value="TreeGrafter"/>
</dbReference>
<feature type="binding site" evidence="13">
    <location>
        <position position="9"/>
    </location>
    <ligand>
        <name>Mg(2+)</name>
        <dbReference type="ChEBI" id="CHEBI:18420"/>
    </ligand>
</feature>
<sequence length="201" mass="22458">MYITCLDLEGVLVPEIWIAFAEASGIPELKKTTRDEPDYDKLMKWRIGVLKEHGLGLKEIQDTIAKIDPMPGAKEFLDSLRELGQVIIISDTFTQFAAPLMKKLGWPTIFCNSLEVADNGEITGFKMRCEKSKLTTVKALQSIGYDTIASGDSYNDLGMIEASKAGFLFRSTEQIKKDHPELPAFETYDELLDAIKKAMAD</sequence>
<feature type="binding site" evidence="13">
    <location>
        <position position="152"/>
    </location>
    <ligand>
        <name>Mg(2+)</name>
        <dbReference type="ChEBI" id="CHEBI:18420"/>
    </ligand>
</feature>
<keyword evidence="5" id="KW-0479">Metal-binding</keyword>
<feature type="binding site" evidence="12">
    <location>
        <begin position="90"/>
        <end position="91"/>
    </location>
    <ligand>
        <name>substrate</name>
    </ligand>
</feature>
<dbReference type="Gene3D" id="3.40.50.1000">
    <property type="entry name" value="HAD superfamily/HAD-like"/>
    <property type="match status" value="1"/>
</dbReference>
<dbReference type="EMBL" id="FRCT01000011">
    <property type="protein sequence ID" value="SHM72224.1"/>
    <property type="molecule type" value="Genomic_DNA"/>
</dbReference>
<feature type="binding site" evidence="12">
    <location>
        <position position="46"/>
    </location>
    <ligand>
        <name>substrate</name>
    </ligand>
</feature>
<comment type="catalytic activity">
    <reaction evidence="10">
        <text>O-phospho-D-serine + H2O = D-serine + phosphate</text>
        <dbReference type="Rhea" id="RHEA:24873"/>
        <dbReference type="ChEBI" id="CHEBI:15377"/>
        <dbReference type="ChEBI" id="CHEBI:35247"/>
        <dbReference type="ChEBI" id="CHEBI:43474"/>
        <dbReference type="ChEBI" id="CHEBI:58680"/>
        <dbReference type="EC" id="3.1.3.3"/>
    </reaction>
</comment>
<comment type="cofactor">
    <cofactor evidence="13">
        <name>Mg(2+)</name>
        <dbReference type="ChEBI" id="CHEBI:18420"/>
    </cofactor>
    <text evidence="13">Binds 1 Mg(2+) ion per subunit.</text>
</comment>
<evidence type="ECO:0000256" key="4">
    <source>
        <dbReference type="ARBA" id="ARBA00022605"/>
    </source>
</evidence>
<evidence type="ECO:0000256" key="10">
    <source>
        <dbReference type="ARBA" id="ARBA00048523"/>
    </source>
</evidence>
<evidence type="ECO:0000256" key="8">
    <source>
        <dbReference type="ARBA" id="ARBA00023299"/>
    </source>
</evidence>
<evidence type="ECO:0000256" key="6">
    <source>
        <dbReference type="ARBA" id="ARBA00022801"/>
    </source>
</evidence>
<dbReference type="Gene3D" id="3.90.1470.10">
    <property type="entry name" value="thrh gene product, domain 2"/>
    <property type="match status" value="1"/>
</dbReference>
<keyword evidence="7" id="KW-0460">Magnesium</keyword>
<comment type="similarity">
    <text evidence="2">Belongs to the HAD-like hydrolase superfamily. SerB family.</text>
</comment>
<feature type="active site" description="Proton donor" evidence="11">
    <location>
        <position position="9"/>
    </location>
</feature>
<protein>
    <recommendedName>
        <fullName evidence="3">phosphoserine phosphatase</fullName>
        <ecNumber evidence="3">3.1.3.3</ecNumber>
    </recommendedName>
</protein>
<dbReference type="NCBIfam" id="TIGR02137">
    <property type="entry name" value="HSK-PSP"/>
    <property type="match status" value="1"/>
</dbReference>
<feature type="binding site" evidence="12">
    <location>
        <position position="155"/>
    </location>
    <ligand>
        <name>substrate</name>
    </ligand>
</feature>
<dbReference type="InterPro" id="IPR011863">
    <property type="entry name" value="HSK-PSP"/>
</dbReference>
<keyword evidence="6" id="KW-0378">Hydrolase</keyword>
<proteinExistence type="inferred from homology"/>
<feature type="binding site" evidence="12">
    <location>
        <position position="133"/>
    </location>
    <ligand>
        <name>substrate</name>
    </ligand>
</feature>
<evidence type="ECO:0000256" key="3">
    <source>
        <dbReference type="ARBA" id="ARBA00012640"/>
    </source>
</evidence>
<evidence type="ECO:0000256" key="11">
    <source>
        <dbReference type="PIRSR" id="PIRSR611863-1"/>
    </source>
</evidence>
<evidence type="ECO:0000256" key="2">
    <source>
        <dbReference type="ARBA" id="ARBA00009184"/>
    </source>
</evidence>
<dbReference type="OrthoDB" id="9801134at2"/>
<dbReference type="Proteomes" id="UP000184394">
    <property type="component" value="Unassembled WGS sequence"/>
</dbReference>
<feature type="binding site" evidence="13">
    <location>
        <position position="7"/>
    </location>
    <ligand>
        <name>Mg(2+)</name>
        <dbReference type="ChEBI" id="CHEBI:18420"/>
    </ligand>
</feature>
<comment type="pathway">
    <text evidence="1">Amino-acid biosynthesis; L-serine biosynthesis; L-serine from 3-phospho-D-glycerate: step 3/3.</text>
</comment>
<keyword evidence="8" id="KW-0718">Serine biosynthesis</keyword>
<accession>A0A1M7L4K2</accession>
<name>A0A1M7L4K2_RUMFL</name>
<dbReference type="NCBIfam" id="NF010109">
    <property type="entry name" value="PRK13582.1"/>
    <property type="match status" value="1"/>
</dbReference>
<dbReference type="RefSeq" id="WP_072951601.1">
    <property type="nucleotide sequence ID" value="NZ_FRCT01000011.1"/>
</dbReference>
<dbReference type="InterPro" id="IPR050582">
    <property type="entry name" value="HAD-like_SerB"/>
</dbReference>
<keyword evidence="4" id="KW-0028">Amino-acid biosynthesis</keyword>